<dbReference type="Proteomes" id="UP000054988">
    <property type="component" value="Unassembled WGS sequence"/>
</dbReference>
<dbReference type="AlphaFoldDB" id="A0A0W0F7E8"/>
<dbReference type="EMBL" id="LATX01002245">
    <property type="protein sequence ID" value="KTB32204.1"/>
    <property type="molecule type" value="Genomic_DNA"/>
</dbReference>
<protein>
    <submittedName>
        <fullName evidence="1">Uncharacterized protein</fullName>
    </submittedName>
</protein>
<sequence length="228" mass="26339">MEEKADVLELLLIYSHDDEHLVKTLRQIDPSVGIDAVLGLVDTAHKYMNFFAENAARVVIKEMALKSDSNALKVLMWKLGENELEGIDPIVWHPLHFSLAKMSPHLNDRNFRISALYQEKWQVALAKYQETVENYHPNWRSPENGYEKTFIRAVQALLPSAAAVRVPSEDDVRKAYRIARRAHPLPDEYINDGDVEHEWWIRSVYQAIDDFPKWQDFAQTTSSLNHGS</sequence>
<organism evidence="1 2">
    <name type="scientific">Moniliophthora roreri</name>
    <name type="common">Frosty pod rot fungus</name>
    <name type="synonym">Monilia roreri</name>
    <dbReference type="NCBI Taxonomy" id="221103"/>
    <lineage>
        <taxon>Eukaryota</taxon>
        <taxon>Fungi</taxon>
        <taxon>Dikarya</taxon>
        <taxon>Basidiomycota</taxon>
        <taxon>Agaricomycotina</taxon>
        <taxon>Agaricomycetes</taxon>
        <taxon>Agaricomycetidae</taxon>
        <taxon>Agaricales</taxon>
        <taxon>Marasmiineae</taxon>
        <taxon>Marasmiaceae</taxon>
        <taxon>Moniliophthora</taxon>
    </lineage>
</organism>
<comment type="caution">
    <text evidence="1">The sequence shown here is derived from an EMBL/GenBank/DDBJ whole genome shotgun (WGS) entry which is preliminary data.</text>
</comment>
<reference evidence="1 2" key="1">
    <citation type="submission" date="2015-12" db="EMBL/GenBank/DDBJ databases">
        <title>Draft genome sequence of Moniliophthora roreri, the causal agent of frosty pod rot of cacao.</title>
        <authorList>
            <person name="Aime M.C."/>
            <person name="Diaz-Valderrama J.R."/>
            <person name="Kijpornyongpan T."/>
            <person name="Phillips-Mora W."/>
        </authorList>
    </citation>
    <scope>NUCLEOTIDE SEQUENCE [LARGE SCALE GENOMIC DNA]</scope>
    <source>
        <strain evidence="1 2">MCA 2952</strain>
    </source>
</reference>
<proteinExistence type="predicted"/>
<name>A0A0W0F7E8_MONRR</name>
<evidence type="ECO:0000313" key="1">
    <source>
        <dbReference type="EMBL" id="KTB32204.1"/>
    </source>
</evidence>
<evidence type="ECO:0000313" key="2">
    <source>
        <dbReference type="Proteomes" id="UP000054988"/>
    </source>
</evidence>
<accession>A0A0W0F7E8</accession>
<gene>
    <name evidence="1" type="ORF">WG66_15207</name>
</gene>